<evidence type="ECO:0000313" key="1">
    <source>
        <dbReference type="EMBL" id="KAI6085001.1"/>
    </source>
</evidence>
<proteinExistence type="predicted"/>
<keyword evidence="2" id="KW-1185">Reference proteome</keyword>
<dbReference type="EMBL" id="MU394330">
    <property type="protein sequence ID" value="KAI6085001.1"/>
    <property type="molecule type" value="Genomic_DNA"/>
</dbReference>
<name>A0ACC0CX18_9PEZI</name>
<sequence length="560" mass="65756">MLEGENADLKEEVEELKAQIASAEAASDTLRTEVDGLKAQLANAETTSDTIRVERDEAQRRLADITRQLRDMTSARDKLQGQLTALQTRERELQARLTSRGTGASSPAGAVTAALEDCEREKGVLSSRLAEIEEKLARKKKEHEDKFNKLKEEMDDPARKNFDQEKKDLELRITELEELLKREQDDHKDTAEQLEDCRRHRGGDEDLKKKVEELEREIQALKKRARELEAERDRMRSHRDQRQKERDRMEEELVREMDKRRQLEARIAELEGRIVDSAARIVELEAQLAAKQPDDDRVAELERRIAELIQSRLDLIEYFTNKMKEIEDNSRRYQAIRDERLAEFERERDQFARQMGTVRDRINANPGAPDVGNYQRRSEFLQAEIKKLQDRIKTLKDERVWFEDLAITSQEAQERAEEAVVEAREALDEARRELQDRNRIGIANARRQRDDAAAPEPPVPQPRWFPWYLRPDSWGYTNLGWNRRTARLLYEPFLMFVVISIGIAFGREYATWQNANDYQRRALYAMHKERYTVCLVTPDWYLLWEFFAVILTGSWAWSAI</sequence>
<comment type="caution">
    <text evidence="1">The sequence shown here is derived from an EMBL/GenBank/DDBJ whole genome shotgun (WGS) entry which is preliminary data.</text>
</comment>
<dbReference type="Proteomes" id="UP001497680">
    <property type="component" value="Unassembled WGS sequence"/>
</dbReference>
<organism evidence="1 2">
    <name type="scientific">Hypoxylon rubiginosum</name>
    <dbReference type="NCBI Taxonomy" id="110542"/>
    <lineage>
        <taxon>Eukaryota</taxon>
        <taxon>Fungi</taxon>
        <taxon>Dikarya</taxon>
        <taxon>Ascomycota</taxon>
        <taxon>Pezizomycotina</taxon>
        <taxon>Sordariomycetes</taxon>
        <taxon>Xylariomycetidae</taxon>
        <taxon>Xylariales</taxon>
        <taxon>Hypoxylaceae</taxon>
        <taxon>Hypoxylon</taxon>
    </lineage>
</organism>
<protein>
    <submittedName>
        <fullName evidence="1">Uncharacterized protein</fullName>
    </submittedName>
</protein>
<reference evidence="1 2" key="1">
    <citation type="journal article" date="2022" name="New Phytol.">
        <title>Ecological generalism drives hyperdiversity of secondary metabolite gene clusters in xylarialean endophytes.</title>
        <authorList>
            <person name="Franco M.E.E."/>
            <person name="Wisecaver J.H."/>
            <person name="Arnold A.E."/>
            <person name="Ju Y.M."/>
            <person name="Slot J.C."/>
            <person name="Ahrendt S."/>
            <person name="Moore L.P."/>
            <person name="Eastman K.E."/>
            <person name="Scott K."/>
            <person name="Konkel Z."/>
            <person name="Mondo S.J."/>
            <person name="Kuo A."/>
            <person name="Hayes R.D."/>
            <person name="Haridas S."/>
            <person name="Andreopoulos B."/>
            <person name="Riley R."/>
            <person name="LaButti K."/>
            <person name="Pangilinan J."/>
            <person name="Lipzen A."/>
            <person name="Amirebrahimi M."/>
            <person name="Yan J."/>
            <person name="Adam C."/>
            <person name="Keymanesh K."/>
            <person name="Ng V."/>
            <person name="Louie K."/>
            <person name="Northen T."/>
            <person name="Drula E."/>
            <person name="Henrissat B."/>
            <person name="Hsieh H.M."/>
            <person name="Youens-Clark K."/>
            <person name="Lutzoni F."/>
            <person name="Miadlikowska J."/>
            <person name="Eastwood D.C."/>
            <person name="Hamelin R.C."/>
            <person name="Grigoriev I.V."/>
            <person name="U'Ren J.M."/>
        </authorList>
    </citation>
    <scope>NUCLEOTIDE SEQUENCE [LARGE SCALE GENOMIC DNA]</scope>
    <source>
        <strain evidence="1 2">ER1909</strain>
    </source>
</reference>
<accession>A0ACC0CX18</accession>
<evidence type="ECO:0000313" key="2">
    <source>
        <dbReference type="Proteomes" id="UP001497680"/>
    </source>
</evidence>
<gene>
    <name evidence="1" type="ORF">F4821DRAFT_241694</name>
</gene>